<dbReference type="Pfam" id="PF13858">
    <property type="entry name" value="DUF4199"/>
    <property type="match status" value="1"/>
</dbReference>
<dbReference type="EMBL" id="JAIXNE010000004">
    <property type="protein sequence ID" value="MCA6077620.1"/>
    <property type="molecule type" value="Genomic_DNA"/>
</dbReference>
<dbReference type="EMBL" id="JAIXNE010000003">
    <property type="protein sequence ID" value="MCA6076492.1"/>
    <property type="molecule type" value="Genomic_DNA"/>
</dbReference>
<evidence type="ECO:0000313" key="5">
    <source>
        <dbReference type="Proteomes" id="UP001139409"/>
    </source>
</evidence>
<feature type="transmembrane region" description="Helical" evidence="1">
    <location>
        <begin position="151"/>
        <end position="170"/>
    </location>
</feature>
<name>A0A9X1HUS1_9BACT</name>
<sequence>MTIPPILRVPLKYGFFGGLLGIAVMVFIFYFGTNHPQLFPVFLDFRILLFAIFIFFSIREFRDFKQADVLHFWQGMIIGMACYLTISLVVSVFLGVFGTLVPEYTQHYIDEIGTILRTSESEIIEKVGEEAYKNQVETLPFTTITDLAVDYLLKSMFIGLFLTIIISVILRRQPKN</sequence>
<feature type="transmembrane region" description="Helical" evidence="1">
    <location>
        <begin position="38"/>
        <end position="58"/>
    </location>
</feature>
<evidence type="ECO:0000313" key="3">
    <source>
        <dbReference type="EMBL" id="MCA6076492.1"/>
    </source>
</evidence>
<comment type="caution">
    <text evidence="3">The sequence shown here is derived from an EMBL/GenBank/DDBJ whole genome shotgun (WGS) entry which is preliminary data.</text>
</comment>
<protein>
    <submittedName>
        <fullName evidence="3">DUF4199 domain-containing protein</fullName>
    </submittedName>
</protein>
<dbReference type="InterPro" id="IPR025250">
    <property type="entry name" value="DUF4199"/>
</dbReference>
<accession>A0A9X1HUS1</accession>
<proteinExistence type="predicted"/>
<keyword evidence="5" id="KW-1185">Reference proteome</keyword>
<dbReference type="RefSeq" id="WP_225698418.1">
    <property type="nucleotide sequence ID" value="NZ_JAIXNE010000002.1"/>
</dbReference>
<evidence type="ECO:0000313" key="2">
    <source>
        <dbReference type="EMBL" id="MCA6075315.1"/>
    </source>
</evidence>
<dbReference type="EMBL" id="JAIXNE010000002">
    <property type="protein sequence ID" value="MCA6075315.1"/>
    <property type="molecule type" value="Genomic_DNA"/>
</dbReference>
<keyword evidence="1" id="KW-1133">Transmembrane helix</keyword>
<dbReference type="Proteomes" id="UP001139409">
    <property type="component" value="Unassembled WGS sequence"/>
</dbReference>
<evidence type="ECO:0000313" key="4">
    <source>
        <dbReference type="EMBL" id="MCA6077620.1"/>
    </source>
</evidence>
<keyword evidence="1" id="KW-0472">Membrane</keyword>
<reference evidence="3" key="1">
    <citation type="submission" date="2021-09" db="EMBL/GenBank/DDBJ databases">
        <title>Fulvivirga sp. isolated from coastal sediment.</title>
        <authorList>
            <person name="Yu H."/>
        </authorList>
    </citation>
    <scope>NUCLEOTIDE SEQUENCE</scope>
    <source>
        <strain evidence="3">1062</strain>
    </source>
</reference>
<feature type="transmembrane region" description="Helical" evidence="1">
    <location>
        <begin position="70"/>
        <end position="97"/>
    </location>
</feature>
<feature type="transmembrane region" description="Helical" evidence="1">
    <location>
        <begin position="12"/>
        <end position="32"/>
    </location>
</feature>
<organism evidence="3 5">
    <name type="scientific">Fulvivirga sedimenti</name>
    <dbReference type="NCBI Taxonomy" id="2879465"/>
    <lineage>
        <taxon>Bacteria</taxon>
        <taxon>Pseudomonadati</taxon>
        <taxon>Bacteroidota</taxon>
        <taxon>Cytophagia</taxon>
        <taxon>Cytophagales</taxon>
        <taxon>Fulvivirgaceae</taxon>
        <taxon>Fulvivirga</taxon>
    </lineage>
</organism>
<gene>
    <name evidence="2" type="ORF">LDX50_10570</name>
    <name evidence="3" type="ORF">LDX50_16540</name>
    <name evidence="4" type="ORF">LDX50_22260</name>
</gene>
<keyword evidence="1" id="KW-0812">Transmembrane</keyword>
<evidence type="ECO:0000256" key="1">
    <source>
        <dbReference type="SAM" id="Phobius"/>
    </source>
</evidence>
<dbReference type="AlphaFoldDB" id="A0A9X1HUS1"/>